<feature type="domain" description="Doubled CXXCH motif" evidence="3">
    <location>
        <begin position="216"/>
        <end position="247"/>
    </location>
</feature>
<dbReference type="PANTHER" id="PTHR35038">
    <property type="entry name" value="DISSIMILATORY SULFITE REDUCTASE SIRA"/>
    <property type="match status" value="1"/>
</dbReference>
<organism evidence="4 5">
    <name type="scientific">Desulfurivibrio alkaliphilus (strain DSM 19089 / UNIQEM U267 / AHT2)</name>
    <dbReference type="NCBI Taxonomy" id="589865"/>
    <lineage>
        <taxon>Bacteria</taxon>
        <taxon>Pseudomonadati</taxon>
        <taxon>Thermodesulfobacteriota</taxon>
        <taxon>Desulfobulbia</taxon>
        <taxon>Desulfobulbales</taxon>
        <taxon>Desulfobulbaceae</taxon>
        <taxon>Desulfurivibrio</taxon>
    </lineage>
</organism>
<dbReference type="Gene3D" id="3.90.10.10">
    <property type="entry name" value="Cytochrome C3"/>
    <property type="match status" value="2"/>
</dbReference>
<dbReference type="EMBL" id="CP001940">
    <property type="protein sequence ID" value="ADH85458.1"/>
    <property type="molecule type" value="Genomic_DNA"/>
</dbReference>
<feature type="domain" description="Doubled CXXCH motif" evidence="3">
    <location>
        <begin position="363"/>
        <end position="393"/>
    </location>
</feature>
<dbReference type="PANTHER" id="PTHR35038:SF6">
    <property type="entry name" value="SURFACE LOCALIZED DECAHEME CYTOCHROME C LIPOPROTEIN"/>
    <property type="match status" value="1"/>
</dbReference>
<sequence length="395" mass="43273">MRYLLFFALIGLIAGGGSLAARAEYGVPAAEVGCFDCHQQVDFQGPVSHQPVARQECSACHNPHAARHRGLLMETGAKLCYQCHPPHPEEEIWGGTHQPVRTGDCLACHDPHRGEYPGLLSREPAATCRDCHPRAAERAVGHAPFSEGRCTACHQPHQAGHPGLLRQPADQLCLSCHQQAADAPGHQGFGGLLRECLSCHQPHESDRPGLLRDHLHPPFAAGDCASCHDRPAGEGSATCISCHREVMAEMRKPTNHLLAGSQNGCIQCHSPHAGNDDRLLRMAGDRVCQQCHQATFQRQATSRHHHPPLPACTECHQSHGSDQVAMLRAADSTLCTRCHERQGTLSHPVGEEVIDHRTNRPMTCTTCHDPHGTPFQFHLVQSHHRDLCVQCHRAY</sequence>
<dbReference type="InterPro" id="IPR010177">
    <property type="entry name" value="Paired_CXXCH_1"/>
</dbReference>
<evidence type="ECO:0000313" key="4">
    <source>
        <dbReference type="EMBL" id="ADH85458.1"/>
    </source>
</evidence>
<feature type="domain" description="Doubled CXXCH motif" evidence="3">
    <location>
        <begin position="49"/>
        <end position="86"/>
    </location>
</feature>
<dbReference type="STRING" id="589865.DaAHT2_0754"/>
<dbReference type="AlphaFoldDB" id="D6Z1N3"/>
<keyword evidence="5" id="KW-1185">Reference proteome</keyword>
<feature type="chain" id="PRO_5003091493" evidence="2">
    <location>
        <begin position="24"/>
        <end position="395"/>
    </location>
</feature>
<feature type="domain" description="Doubled CXXCH motif" evidence="3">
    <location>
        <begin position="311"/>
        <end position="342"/>
    </location>
</feature>
<evidence type="ECO:0000256" key="1">
    <source>
        <dbReference type="ARBA" id="ARBA00022729"/>
    </source>
</evidence>
<dbReference type="KEGG" id="dak:DaAHT2_0754"/>
<dbReference type="eggNOG" id="COG3043">
    <property type="taxonomic scope" value="Bacteria"/>
</dbReference>
<dbReference type="Gene3D" id="1.10.720.180">
    <property type="match status" value="1"/>
</dbReference>
<dbReference type="GO" id="GO:0016491">
    <property type="term" value="F:oxidoreductase activity"/>
    <property type="evidence" value="ECO:0007669"/>
    <property type="project" value="TreeGrafter"/>
</dbReference>
<feature type="domain" description="Doubled CXXCH motif" evidence="3">
    <location>
        <begin position="142"/>
        <end position="180"/>
    </location>
</feature>
<keyword evidence="1 2" id="KW-0732">Signal</keyword>
<feature type="signal peptide" evidence="2">
    <location>
        <begin position="1"/>
        <end position="23"/>
    </location>
</feature>
<dbReference type="Gene3D" id="1.10.1130.10">
    <property type="entry name" value="Flavocytochrome C3, Chain A"/>
    <property type="match status" value="1"/>
</dbReference>
<dbReference type="SUPFAM" id="SSF48695">
    <property type="entry name" value="Multiheme cytochromes"/>
    <property type="match status" value="2"/>
</dbReference>
<protein>
    <submittedName>
        <fullName evidence="4">Cytochrome C family protein</fullName>
    </submittedName>
</protein>
<dbReference type="Proteomes" id="UP000001508">
    <property type="component" value="Chromosome"/>
</dbReference>
<dbReference type="RefSeq" id="WP_013162988.1">
    <property type="nucleotide sequence ID" value="NC_014216.1"/>
</dbReference>
<feature type="domain" description="Doubled CXXCH motif" evidence="3">
    <location>
        <begin position="97"/>
        <end position="136"/>
    </location>
</feature>
<dbReference type="NCBIfam" id="TIGR01905">
    <property type="entry name" value="paired_CXXCH_1"/>
    <property type="match status" value="6"/>
</dbReference>
<proteinExistence type="predicted"/>
<reference evidence="5" key="1">
    <citation type="submission" date="2010-02" db="EMBL/GenBank/DDBJ databases">
        <title>Complete sequence of Desulfurivibrio alkaliphilus AHT2.</title>
        <authorList>
            <consortium name="US DOE Joint Genome Institute"/>
            <person name="Pitluck S."/>
            <person name="Chertkov O."/>
            <person name="Detter J.C."/>
            <person name="Han C."/>
            <person name="Tapia R."/>
            <person name="Larimer F."/>
            <person name="Land M."/>
            <person name="Hauser L."/>
            <person name="Kyrpides N."/>
            <person name="Mikhailova N."/>
            <person name="Sorokin D.Y."/>
            <person name="Muyzer G."/>
            <person name="Woyke T."/>
        </authorList>
    </citation>
    <scope>NUCLEOTIDE SEQUENCE [LARGE SCALE GENOMIC DNA]</scope>
    <source>
        <strain evidence="5">DSM 19089 / UNIQEM U267 / AHT2</strain>
    </source>
</reference>
<accession>D6Z1N3</accession>
<dbReference type="InterPro" id="IPR051829">
    <property type="entry name" value="Multiheme_Cytochr_ET"/>
</dbReference>
<dbReference type="OrthoDB" id="9783375at2"/>
<dbReference type="InterPro" id="IPR036280">
    <property type="entry name" value="Multihaem_cyt_sf"/>
</dbReference>
<dbReference type="Pfam" id="PF09699">
    <property type="entry name" value="Paired_CXXCH_1"/>
    <property type="match status" value="8"/>
</dbReference>
<evidence type="ECO:0000259" key="3">
    <source>
        <dbReference type="Pfam" id="PF09699"/>
    </source>
</evidence>
<dbReference type="Gene3D" id="1.10.287.3080">
    <property type="match status" value="1"/>
</dbReference>
<feature type="domain" description="Doubled CXXCH motif" evidence="3">
    <location>
        <begin position="263"/>
        <end position="294"/>
    </location>
</feature>
<name>D6Z1N3_DESAT</name>
<evidence type="ECO:0000313" key="5">
    <source>
        <dbReference type="Proteomes" id="UP000001508"/>
    </source>
</evidence>
<dbReference type="InParanoid" id="D6Z1N3"/>
<evidence type="ECO:0000256" key="2">
    <source>
        <dbReference type="SAM" id="SignalP"/>
    </source>
</evidence>
<feature type="domain" description="Doubled CXXCH motif" evidence="3">
    <location>
        <begin position="195"/>
        <end position="212"/>
    </location>
</feature>
<dbReference type="HOGENOM" id="CLU_701626_0_0_7"/>
<gene>
    <name evidence="4" type="ordered locus">DaAHT2_0754</name>
</gene>